<dbReference type="GeneID" id="113412666"/>
<evidence type="ECO:0000256" key="3">
    <source>
        <dbReference type="ARBA" id="ARBA00022692"/>
    </source>
</evidence>
<evidence type="ECO:0000259" key="12">
    <source>
        <dbReference type="PROSITE" id="PS50853"/>
    </source>
</evidence>
<evidence type="ECO:0000256" key="2">
    <source>
        <dbReference type="ARBA" id="ARBA00022614"/>
    </source>
</evidence>
<accession>A0A6J1U0C4</accession>
<dbReference type="KEGG" id="nss:113412666"/>
<dbReference type="SUPFAM" id="SSF49265">
    <property type="entry name" value="Fibronectin type III"/>
    <property type="match status" value="1"/>
</dbReference>
<dbReference type="InterPro" id="IPR001611">
    <property type="entry name" value="Leu-rich_rpt"/>
</dbReference>
<dbReference type="InterPro" id="IPR003591">
    <property type="entry name" value="Leu-rich_rpt_typical-subtyp"/>
</dbReference>
<keyword evidence="13" id="KW-1185">Reference proteome</keyword>
<comment type="subcellular location">
    <subcellularLocation>
        <location evidence="1">Membrane</location>
        <topology evidence="1">Single-pass membrane protein</topology>
    </subcellularLocation>
</comment>
<protein>
    <submittedName>
        <fullName evidence="14">Leucine-rich repeat neuronal protein 4</fullName>
    </submittedName>
</protein>
<dbReference type="InterPro" id="IPR003961">
    <property type="entry name" value="FN3_dom"/>
</dbReference>
<evidence type="ECO:0000256" key="11">
    <source>
        <dbReference type="SAM" id="SignalP"/>
    </source>
</evidence>
<sequence>MSSFLAWVVLLVRIIAARPTEKASPAIPEDVKMFLLIQQNVWEENINLTTLSCEELRNQTSITLRVRNQNLTSFPECLPELLERLDLSVNLLPELNSQGVAYLPKLQILSLRQNQIHKMIWGTGNLRRLQFVDLSFNLLSVVPSCITSSLGNLRWLSLAGNPIREIQPFAFSCYPQLHFLNLSSTWLGKDGEMGIPGSAFAMNVSQHPSESTEEVRKAPINILDLSATYLEMIHEDWIKDLPQLTSFYLTQMPKLRRLDPAVFRNVPMLRELNCQDSHALSLVETESFHRMPHVASLIFENCNLSNFSPWNLTSSHILSINLYGNPLVCHCEISWLLSNPDTVILQRASDTVCYFSPEDKETSSSMLLSKLYDQCQAQTTTYSALSLVQGKPYHILTSITTERLADSSTLPQRSLGNSFIPQSTSFTWRELTRKGPSRTDVLAYKEQAVPRSTEHPLIAASLTTEISATPGKLSTEQPVVSTTEMKEREEDTTKPHQSSLPSFTTEVTGASSFEVSSDLFVPYRITDSSENDLSLLDPTKSTSLPNLASTHSLLDYTDDYDYEKQQVASVAQTVDLCDYDPCRHLQKPCVDLQKVSSCLCPGMSDEFTIPDPPRFHEVSEMRDTSAQIHWCSPNSAVRFYQLAYRPKGSEKNYTNSGEIYATARRYTLYNLLPGSTYQVCIIAWNKAGSSRTTGWNEYNPPCSTFVTKSSYTSIFAALCATSAVFLIATILLSVCLCKKHKTPHIEQYNTHLVSYKNPAFDYSIK</sequence>
<dbReference type="PANTHER" id="PTHR24365">
    <property type="entry name" value="TOLL-LIKE RECEPTOR"/>
    <property type="match status" value="1"/>
</dbReference>
<keyword evidence="8" id="KW-0325">Glycoprotein</keyword>
<feature type="signal peptide" evidence="11">
    <location>
        <begin position="1"/>
        <end position="17"/>
    </location>
</feature>
<evidence type="ECO:0000256" key="1">
    <source>
        <dbReference type="ARBA" id="ARBA00004167"/>
    </source>
</evidence>
<feature type="compositionally biased region" description="Polar residues" evidence="9">
    <location>
        <begin position="470"/>
        <end position="483"/>
    </location>
</feature>
<keyword evidence="5" id="KW-0677">Repeat</keyword>
<dbReference type="InterPro" id="IPR013783">
    <property type="entry name" value="Ig-like_fold"/>
</dbReference>
<dbReference type="Gene3D" id="3.80.10.10">
    <property type="entry name" value="Ribonuclease Inhibitor"/>
    <property type="match status" value="2"/>
</dbReference>
<dbReference type="PROSITE" id="PS51450">
    <property type="entry name" value="LRR"/>
    <property type="match status" value="1"/>
</dbReference>
<feature type="domain" description="Fibronectin type-III" evidence="12">
    <location>
        <begin position="609"/>
        <end position="710"/>
    </location>
</feature>
<evidence type="ECO:0000256" key="7">
    <source>
        <dbReference type="ARBA" id="ARBA00023136"/>
    </source>
</evidence>
<keyword evidence="2" id="KW-0433">Leucine-rich repeat</keyword>
<gene>
    <name evidence="14" type="primary">LRRN4</name>
</gene>
<dbReference type="GO" id="GO:0005886">
    <property type="term" value="C:plasma membrane"/>
    <property type="evidence" value="ECO:0007669"/>
    <property type="project" value="TreeGrafter"/>
</dbReference>
<evidence type="ECO:0000256" key="4">
    <source>
        <dbReference type="ARBA" id="ARBA00022729"/>
    </source>
</evidence>
<feature type="compositionally biased region" description="Polar residues" evidence="9">
    <location>
        <begin position="495"/>
        <end position="504"/>
    </location>
</feature>
<dbReference type="GO" id="GO:0007165">
    <property type="term" value="P:signal transduction"/>
    <property type="evidence" value="ECO:0007669"/>
    <property type="project" value="TreeGrafter"/>
</dbReference>
<dbReference type="SMART" id="SM00369">
    <property type="entry name" value="LRR_TYP"/>
    <property type="match status" value="5"/>
</dbReference>
<keyword evidence="7 10" id="KW-0472">Membrane</keyword>
<evidence type="ECO:0000256" key="6">
    <source>
        <dbReference type="ARBA" id="ARBA00022989"/>
    </source>
</evidence>
<proteinExistence type="predicted"/>
<dbReference type="Proteomes" id="UP000504612">
    <property type="component" value="Unplaced"/>
</dbReference>
<evidence type="ECO:0000313" key="13">
    <source>
        <dbReference type="Proteomes" id="UP000504612"/>
    </source>
</evidence>
<feature type="transmembrane region" description="Helical" evidence="10">
    <location>
        <begin position="714"/>
        <end position="737"/>
    </location>
</feature>
<evidence type="ECO:0000256" key="5">
    <source>
        <dbReference type="ARBA" id="ARBA00022737"/>
    </source>
</evidence>
<dbReference type="InterPro" id="IPR032675">
    <property type="entry name" value="LRR_dom_sf"/>
</dbReference>
<dbReference type="Pfam" id="PF13855">
    <property type="entry name" value="LRR_8"/>
    <property type="match status" value="2"/>
</dbReference>
<keyword evidence="4 11" id="KW-0732">Signal</keyword>
<feature type="chain" id="PRO_5027083760" evidence="11">
    <location>
        <begin position="18"/>
        <end position="765"/>
    </location>
</feature>
<evidence type="ECO:0000256" key="10">
    <source>
        <dbReference type="SAM" id="Phobius"/>
    </source>
</evidence>
<organism evidence="13 14">
    <name type="scientific">Notechis scutatus</name>
    <name type="common">mainland tiger snake</name>
    <dbReference type="NCBI Taxonomy" id="8663"/>
    <lineage>
        <taxon>Eukaryota</taxon>
        <taxon>Metazoa</taxon>
        <taxon>Chordata</taxon>
        <taxon>Craniata</taxon>
        <taxon>Vertebrata</taxon>
        <taxon>Euteleostomi</taxon>
        <taxon>Lepidosauria</taxon>
        <taxon>Squamata</taxon>
        <taxon>Bifurcata</taxon>
        <taxon>Unidentata</taxon>
        <taxon>Episquamata</taxon>
        <taxon>Toxicofera</taxon>
        <taxon>Serpentes</taxon>
        <taxon>Colubroidea</taxon>
        <taxon>Elapidae</taxon>
        <taxon>Hydrophiinae</taxon>
        <taxon>Notechis</taxon>
    </lineage>
</organism>
<evidence type="ECO:0000313" key="14">
    <source>
        <dbReference type="RefSeq" id="XP_026524196.1"/>
    </source>
</evidence>
<reference evidence="14" key="1">
    <citation type="submission" date="2025-08" db="UniProtKB">
        <authorList>
            <consortium name="RefSeq"/>
        </authorList>
    </citation>
    <scope>IDENTIFICATION</scope>
</reference>
<dbReference type="SMART" id="SM00060">
    <property type="entry name" value="FN3"/>
    <property type="match status" value="1"/>
</dbReference>
<dbReference type="PROSITE" id="PS50853">
    <property type="entry name" value="FN3"/>
    <property type="match status" value="1"/>
</dbReference>
<feature type="compositionally biased region" description="Basic and acidic residues" evidence="9">
    <location>
        <begin position="484"/>
        <end position="494"/>
    </location>
</feature>
<dbReference type="RefSeq" id="XP_026524196.1">
    <property type="nucleotide sequence ID" value="XM_026668411.1"/>
</dbReference>
<evidence type="ECO:0000256" key="8">
    <source>
        <dbReference type="ARBA" id="ARBA00023180"/>
    </source>
</evidence>
<dbReference type="SUPFAM" id="SSF52058">
    <property type="entry name" value="L domain-like"/>
    <property type="match status" value="1"/>
</dbReference>
<evidence type="ECO:0000256" key="9">
    <source>
        <dbReference type="SAM" id="MobiDB-lite"/>
    </source>
</evidence>
<keyword evidence="3 10" id="KW-0812">Transmembrane</keyword>
<keyword evidence="6 10" id="KW-1133">Transmembrane helix</keyword>
<dbReference type="CTD" id="164312"/>
<dbReference type="AlphaFoldDB" id="A0A6J1U0C4"/>
<dbReference type="Gene3D" id="2.60.40.10">
    <property type="entry name" value="Immunoglobulins"/>
    <property type="match status" value="1"/>
</dbReference>
<dbReference type="Pfam" id="PF00041">
    <property type="entry name" value="fn3"/>
    <property type="match status" value="1"/>
</dbReference>
<dbReference type="PANTHER" id="PTHR24365:SF541">
    <property type="entry name" value="PROTEIN TOLL-RELATED"/>
    <property type="match status" value="1"/>
</dbReference>
<dbReference type="InterPro" id="IPR036116">
    <property type="entry name" value="FN3_sf"/>
</dbReference>
<feature type="region of interest" description="Disordered" evidence="9">
    <location>
        <begin position="470"/>
        <end position="504"/>
    </location>
</feature>
<name>A0A6J1U0C4_9SAUR</name>
<dbReference type="CDD" id="cd00063">
    <property type="entry name" value="FN3"/>
    <property type="match status" value="1"/>
</dbReference>
<dbReference type="GO" id="GO:0038023">
    <property type="term" value="F:signaling receptor activity"/>
    <property type="evidence" value="ECO:0007669"/>
    <property type="project" value="TreeGrafter"/>
</dbReference>